<name>A0AAW2T0Y0_SESRA</name>
<evidence type="ECO:0000259" key="1">
    <source>
        <dbReference type="SMART" id="SM01172"/>
    </source>
</evidence>
<protein>
    <submittedName>
        <fullName evidence="2">Stem-specific protein TSJT1</fullName>
    </submittedName>
</protein>
<dbReference type="SMART" id="SM01172">
    <property type="entry name" value="DUF3700"/>
    <property type="match status" value="1"/>
</dbReference>
<dbReference type="EMBL" id="JACGWJ010000009">
    <property type="protein sequence ID" value="KAL0398601.1"/>
    <property type="molecule type" value="Genomic_DNA"/>
</dbReference>
<accession>A0AAW2T0Y0</accession>
<dbReference type="PANTHER" id="PTHR45952">
    <property type="entry name" value="ALUMINUM INDUCED PROTEIN WITH YGL AND LRDR MOTIFS"/>
    <property type="match status" value="1"/>
</dbReference>
<dbReference type="InterPro" id="IPR044828">
    <property type="entry name" value="TSJT1-like"/>
</dbReference>
<organism evidence="2">
    <name type="scientific">Sesamum radiatum</name>
    <name type="common">Black benniseed</name>
    <dbReference type="NCBI Taxonomy" id="300843"/>
    <lineage>
        <taxon>Eukaryota</taxon>
        <taxon>Viridiplantae</taxon>
        <taxon>Streptophyta</taxon>
        <taxon>Embryophyta</taxon>
        <taxon>Tracheophyta</taxon>
        <taxon>Spermatophyta</taxon>
        <taxon>Magnoliopsida</taxon>
        <taxon>eudicotyledons</taxon>
        <taxon>Gunneridae</taxon>
        <taxon>Pentapetalae</taxon>
        <taxon>asterids</taxon>
        <taxon>lamiids</taxon>
        <taxon>Lamiales</taxon>
        <taxon>Pedaliaceae</taxon>
        <taxon>Sesamum</taxon>
    </lineage>
</organism>
<evidence type="ECO:0000313" key="2">
    <source>
        <dbReference type="EMBL" id="KAL0398601.1"/>
    </source>
</evidence>
<dbReference type="PANTHER" id="PTHR45952:SF8">
    <property type="entry name" value="STEM-SPECIFIC PROTEIN TSJT1"/>
    <property type="match status" value="1"/>
</dbReference>
<reference evidence="2" key="2">
    <citation type="journal article" date="2024" name="Plant">
        <title>Genomic evolution and insights into agronomic trait innovations of Sesamum species.</title>
        <authorList>
            <person name="Miao H."/>
            <person name="Wang L."/>
            <person name="Qu L."/>
            <person name="Liu H."/>
            <person name="Sun Y."/>
            <person name="Le M."/>
            <person name="Wang Q."/>
            <person name="Wei S."/>
            <person name="Zheng Y."/>
            <person name="Lin W."/>
            <person name="Duan Y."/>
            <person name="Cao H."/>
            <person name="Xiong S."/>
            <person name="Wang X."/>
            <person name="Wei L."/>
            <person name="Li C."/>
            <person name="Ma Q."/>
            <person name="Ju M."/>
            <person name="Zhao R."/>
            <person name="Li G."/>
            <person name="Mu C."/>
            <person name="Tian Q."/>
            <person name="Mei H."/>
            <person name="Zhang T."/>
            <person name="Gao T."/>
            <person name="Zhang H."/>
        </authorList>
    </citation>
    <scope>NUCLEOTIDE SEQUENCE</scope>
    <source>
        <strain evidence="2">G02</strain>
    </source>
</reference>
<gene>
    <name evidence="2" type="ORF">Sradi_2203400</name>
</gene>
<comment type="caution">
    <text evidence="2">The sequence shown here is derived from an EMBL/GenBank/DDBJ whole genome shotgun (WGS) entry which is preliminary data.</text>
</comment>
<proteinExistence type="predicted"/>
<dbReference type="AlphaFoldDB" id="A0AAW2T0Y0"/>
<dbReference type="Pfam" id="PF12481">
    <property type="entry name" value="DUF3700"/>
    <property type="match status" value="2"/>
</dbReference>
<feature type="domain" description="DUF3700" evidence="1">
    <location>
        <begin position="4"/>
        <end position="149"/>
    </location>
</feature>
<sequence length="171" mass="18971">MEIRLHLYNLSSGNFLALSHRDENPAHPRCIIVMDDIFCIFSGALYNTCDLRRHYLSRQATEAMIIIEAYKDRDGCVQLHWGTAADGSLVCTDDPNVISAACGKCYTPFPPGCIFISGNGLISFDHPLKGKRNPKRMKKETLVLLFSKWISSPDFTASPAVAVQQIGPMPP</sequence>
<reference evidence="2" key="1">
    <citation type="submission" date="2020-06" db="EMBL/GenBank/DDBJ databases">
        <authorList>
            <person name="Li T."/>
            <person name="Hu X."/>
            <person name="Zhang T."/>
            <person name="Song X."/>
            <person name="Zhang H."/>
            <person name="Dai N."/>
            <person name="Sheng W."/>
            <person name="Hou X."/>
            <person name="Wei L."/>
        </authorList>
    </citation>
    <scope>NUCLEOTIDE SEQUENCE</scope>
    <source>
        <strain evidence="2">G02</strain>
        <tissue evidence="2">Leaf</tissue>
    </source>
</reference>
<dbReference type="InterPro" id="IPR024286">
    <property type="entry name" value="DUF3700"/>
</dbReference>